<dbReference type="GO" id="GO:0003689">
    <property type="term" value="F:DNA clamp loader activity"/>
    <property type="evidence" value="ECO:0007669"/>
    <property type="project" value="TreeGrafter"/>
</dbReference>
<comment type="subcellular location">
    <subcellularLocation>
        <location evidence="1">Nucleus</location>
    </subcellularLocation>
</comment>
<dbReference type="GO" id="GO:0005634">
    <property type="term" value="C:nucleus"/>
    <property type="evidence" value="ECO:0007669"/>
    <property type="project" value="UniProtKB-SubCell"/>
</dbReference>
<feature type="region of interest" description="Disordered" evidence="8">
    <location>
        <begin position="491"/>
        <end position="510"/>
    </location>
</feature>
<gene>
    <name evidence="9" type="primary">Atad5_1</name>
    <name evidence="9" type="ORF">CFP56_038543</name>
</gene>
<evidence type="ECO:0000313" key="9">
    <source>
        <dbReference type="EMBL" id="KAK7852621.1"/>
    </source>
</evidence>
<dbReference type="GO" id="GO:0003682">
    <property type="term" value="F:chromatin binding"/>
    <property type="evidence" value="ECO:0007669"/>
    <property type="project" value="TreeGrafter"/>
</dbReference>
<dbReference type="EMBL" id="PKMF04000074">
    <property type="protein sequence ID" value="KAK7852621.1"/>
    <property type="molecule type" value="Genomic_DNA"/>
</dbReference>
<dbReference type="GO" id="GO:0006281">
    <property type="term" value="P:DNA repair"/>
    <property type="evidence" value="ECO:0007669"/>
    <property type="project" value="InterPro"/>
</dbReference>
<comment type="caution">
    <text evidence="9">The sequence shown here is derived from an EMBL/GenBank/DDBJ whole genome shotgun (WGS) entry which is preliminary data.</text>
</comment>
<reference evidence="9 10" key="1">
    <citation type="journal article" date="2018" name="Sci. Data">
        <title>The draft genome sequence of cork oak.</title>
        <authorList>
            <person name="Ramos A.M."/>
            <person name="Usie A."/>
            <person name="Barbosa P."/>
            <person name="Barros P.M."/>
            <person name="Capote T."/>
            <person name="Chaves I."/>
            <person name="Simoes F."/>
            <person name="Abreu I."/>
            <person name="Carrasquinho I."/>
            <person name="Faro C."/>
            <person name="Guimaraes J.B."/>
            <person name="Mendonca D."/>
            <person name="Nobrega F."/>
            <person name="Rodrigues L."/>
            <person name="Saibo N.J.M."/>
            <person name="Varela M.C."/>
            <person name="Egas C."/>
            <person name="Matos J."/>
            <person name="Miguel C.M."/>
            <person name="Oliveira M.M."/>
            <person name="Ricardo C.P."/>
            <person name="Goncalves S."/>
        </authorList>
    </citation>
    <scope>NUCLEOTIDE SEQUENCE [LARGE SCALE GENOMIC DNA]</scope>
    <source>
        <strain evidence="10">cv. HL8</strain>
    </source>
</reference>
<dbReference type="Proteomes" id="UP000237347">
    <property type="component" value="Unassembled WGS sequence"/>
</dbReference>
<keyword evidence="10" id="KW-1185">Reference proteome</keyword>
<dbReference type="SUPFAM" id="SSF52540">
    <property type="entry name" value="P-loop containing nucleoside triphosphate hydrolases"/>
    <property type="match status" value="1"/>
</dbReference>
<keyword evidence="5" id="KW-0067">ATP-binding</keyword>
<evidence type="ECO:0000256" key="3">
    <source>
        <dbReference type="ARBA" id="ARBA00022741"/>
    </source>
</evidence>
<keyword evidence="4" id="KW-0227">DNA damage</keyword>
<dbReference type="InterPro" id="IPR004582">
    <property type="entry name" value="Checkpoint_prot_Rad17_Rad24"/>
</dbReference>
<dbReference type="Gene3D" id="3.40.50.300">
    <property type="entry name" value="P-loop containing nucleotide triphosphate hydrolases"/>
    <property type="match status" value="1"/>
</dbReference>
<organism evidence="9 10">
    <name type="scientific">Quercus suber</name>
    <name type="common">Cork oak</name>
    <dbReference type="NCBI Taxonomy" id="58331"/>
    <lineage>
        <taxon>Eukaryota</taxon>
        <taxon>Viridiplantae</taxon>
        <taxon>Streptophyta</taxon>
        <taxon>Embryophyta</taxon>
        <taxon>Tracheophyta</taxon>
        <taxon>Spermatophyta</taxon>
        <taxon>Magnoliopsida</taxon>
        <taxon>eudicotyledons</taxon>
        <taxon>Gunneridae</taxon>
        <taxon>Pentapetalae</taxon>
        <taxon>rosids</taxon>
        <taxon>fabids</taxon>
        <taxon>Fagales</taxon>
        <taxon>Fagaceae</taxon>
        <taxon>Quercus</taxon>
    </lineage>
</organism>
<evidence type="ECO:0000256" key="6">
    <source>
        <dbReference type="ARBA" id="ARBA00023242"/>
    </source>
</evidence>
<dbReference type="PANTHER" id="PTHR12172">
    <property type="entry name" value="CELL CYCLE CHECKPOINT PROTEIN RAD17"/>
    <property type="match status" value="1"/>
</dbReference>
<accession>A0AAW0LQI3</accession>
<evidence type="ECO:0000256" key="7">
    <source>
        <dbReference type="ARBA" id="ARBA00023306"/>
    </source>
</evidence>
<evidence type="ECO:0000256" key="5">
    <source>
        <dbReference type="ARBA" id="ARBA00022840"/>
    </source>
</evidence>
<dbReference type="PANTHER" id="PTHR12172:SF1">
    <property type="entry name" value="P-LOOP CONTAINING NUCLEOSIDE TRIPHOSPHATE HYDROLASES SUPERFAMILY PROTEIN"/>
    <property type="match status" value="1"/>
</dbReference>
<dbReference type="AlphaFoldDB" id="A0AAW0LQI3"/>
<keyword evidence="3" id="KW-0547">Nucleotide-binding</keyword>
<proteinExistence type="inferred from homology"/>
<keyword evidence="7" id="KW-0131">Cell cycle</keyword>
<evidence type="ECO:0000256" key="2">
    <source>
        <dbReference type="ARBA" id="ARBA00006168"/>
    </source>
</evidence>
<evidence type="ECO:0000313" key="10">
    <source>
        <dbReference type="Proteomes" id="UP000237347"/>
    </source>
</evidence>
<evidence type="ECO:0000256" key="8">
    <source>
        <dbReference type="SAM" id="MobiDB-lite"/>
    </source>
</evidence>
<dbReference type="GO" id="GO:0033314">
    <property type="term" value="P:mitotic DNA replication checkpoint signaling"/>
    <property type="evidence" value="ECO:0007669"/>
    <property type="project" value="TreeGrafter"/>
</dbReference>
<keyword evidence="6" id="KW-0539">Nucleus</keyword>
<evidence type="ECO:0000256" key="1">
    <source>
        <dbReference type="ARBA" id="ARBA00004123"/>
    </source>
</evidence>
<dbReference type="InterPro" id="IPR027417">
    <property type="entry name" value="P-loop_NTPase"/>
</dbReference>
<protein>
    <submittedName>
        <fullName evidence="9">Atpase family aaa domain-containing protein 5</fullName>
    </submittedName>
</protein>
<dbReference type="GO" id="GO:0005524">
    <property type="term" value="F:ATP binding"/>
    <property type="evidence" value="ECO:0007669"/>
    <property type="project" value="UniProtKB-KW"/>
</dbReference>
<evidence type="ECO:0000256" key="4">
    <source>
        <dbReference type="ARBA" id="ARBA00022763"/>
    </source>
</evidence>
<dbReference type="GO" id="GO:0000077">
    <property type="term" value="P:DNA damage checkpoint signaling"/>
    <property type="evidence" value="ECO:0007669"/>
    <property type="project" value="TreeGrafter"/>
</dbReference>
<comment type="similarity">
    <text evidence="2">Belongs to the rad17/RAD24 family.</text>
</comment>
<name>A0AAW0LQI3_QUESU</name>
<sequence>MFYQIVQCGKSAAIYACAQEQGFEILELSASDCRSGALVKQRFEEALESRWVKRFVNLSLAVSTSGCVFNFSALLSLGHPVESQNNHIVKSPQSLPNGRVSQEFENEVVEVIPLSDEEAPHDGIGASAKFVCKENGTAHNQSEVKPLILFEDVDITFLEDRGFLAAIQQIAKTAKGPMILTSNSDNPVLPDSLARLQVCFTLPSLKELLCHVCMVCASCAFPSSLSFPIVDFCVPCSLFCFPTVERPDMQIDETCKSFDVSFVPESSFVPETMIGDVTELLSRSGHVADSLEVSVSNEWIRTLFPDEAENCDKPLLRLQKHSDMLRNKCDVNPEILHGEEVEDSQNESVEATIQESWIKLRGCRTDLRQYIVLERQDAIQSIKLAHGMSNLISEADLLLSNCQMVASDSLEPSLDPSEGSDAFSWCDEQIQMTSAIAQHGFCFYAKDIAAVGSKMGCEGSVDIASEMLGSTTHTMALGKLIGQEMGTSSTLFGARSSEMSPPKSDLSRRY</sequence>